<feature type="compositionally biased region" description="Polar residues" evidence="1">
    <location>
        <begin position="1"/>
        <end position="36"/>
    </location>
</feature>
<dbReference type="AlphaFoldDB" id="A0A179FK74"/>
<dbReference type="Gene3D" id="3.10.129.10">
    <property type="entry name" value="Hotdog Thioesterase"/>
    <property type="match status" value="1"/>
</dbReference>
<reference evidence="2 3" key="1">
    <citation type="journal article" date="2016" name="PLoS Pathog.">
        <title>Biosynthesis of antibiotic leucinostatins in bio-control fungus Purpureocillium lilacinum and their inhibition on phytophthora revealed by genome mining.</title>
        <authorList>
            <person name="Wang G."/>
            <person name="Liu Z."/>
            <person name="Lin R."/>
            <person name="Li E."/>
            <person name="Mao Z."/>
            <person name="Ling J."/>
            <person name="Yang Y."/>
            <person name="Yin W.B."/>
            <person name="Xie B."/>
        </authorList>
    </citation>
    <scope>NUCLEOTIDE SEQUENCE [LARGE SCALE GENOMIC DNA]</scope>
    <source>
        <strain evidence="2">170</strain>
    </source>
</reference>
<evidence type="ECO:0000313" key="3">
    <source>
        <dbReference type="Proteomes" id="UP000078397"/>
    </source>
</evidence>
<organism evidence="2 3">
    <name type="scientific">Pochonia chlamydosporia 170</name>
    <dbReference type="NCBI Taxonomy" id="1380566"/>
    <lineage>
        <taxon>Eukaryota</taxon>
        <taxon>Fungi</taxon>
        <taxon>Dikarya</taxon>
        <taxon>Ascomycota</taxon>
        <taxon>Pezizomycotina</taxon>
        <taxon>Sordariomycetes</taxon>
        <taxon>Hypocreomycetidae</taxon>
        <taxon>Hypocreales</taxon>
        <taxon>Clavicipitaceae</taxon>
        <taxon>Pochonia</taxon>
    </lineage>
</organism>
<dbReference type="GeneID" id="28856027"/>
<gene>
    <name evidence="2" type="ORF">VFPPC_14264</name>
</gene>
<dbReference type="InterPro" id="IPR029069">
    <property type="entry name" value="HotDog_dom_sf"/>
</dbReference>
<keyword evidence="3" id="KW-1185">Reference proteome</keyword>
<comment type="caution">
    <text evidence="2">The sequence shown here is derived from an EMBL/GenBank/DDBJ whole genome shotgun (WGS) entry which is preliminary data.</text>
</comment>
<dbReference type="EMBL" id="LSBJ02000004">
    <property type="protein sequence ID" value="OAQ65944.1"/>
    <property type="molecule type" value="Genomic_DNA"/>
</dbReference>
<dbReference type="RefSeq" id="XP_018143031.1">
    <property type="nucleotide sequence ID" value="XM_018292033.1"/>
</dbReference>
<accession>A0A179FK74</accession>
<evidence type="ECO:0000256" key="1">
    <source>
        <dbReference type="SAM" id="MobiDB-lite"/>
    </source>
</evidence>
<dbReference type="KEGG" id="pchm:VFPPC_14264"/>
<name>A0A179FK74_METCM</name>
<feature type="region of interest" description="Disordered" evidence="1">
    <location>
        <begin position="1"/>
        <end position="39"/>
    </location>
</feature>
<dbReference type="Pfam" id="PF13279">
    <property type="entry name" value="4HBT_2"/>
    <property type="match status" value="1"/>
</dbReference>
<dbReference type="SUPFAM" id="SSF54637">
    <property type="entry name" value="Thioesterase/thiol ester dehydrase-isomerase"/>
    <property type="match status" value="1"/>
</dbReference>
<protein>
    <submittedName>
        <fullName evidence="2">Uncharacterized protein</fullName>
    </submittedName>
</protein>
<evidence type="ECO:0000313" key="2">
    <source>
        <dbReference type="EMBL" id="OAQ65944.1"/>
    </source>
</evidence>
<sequence>MPSADNKTTPARPVRSTNLAKSAYNSPYSHLGSPSSKPHDDPYIALRAKALATLEAMGYAPDTMVERGVLWAEDQDPFGHVMQSQYMHFLGTCFHRVMESYDEFLNEEEYNAMIQAKSVAPMVHKYELTIKRQVKYPDSLIAAWRQEHFEPTRNSGTTCLFSLQQQAIVAEVKGFVTYVDVKTGKPVDVRTLGGGWAKLYDGFVLKSEKSRARLEEWEKTHLKGKSRKAHL</sequence>
<proteinExistence type="predicted"/>
<dbReference type="OrthoDB" id="5538558at2759"/>
<dbReference type="Proteomes" id="UP000078397">
    <property type="component" value="Unassembled WGS sequence"/>
</dbReference>